<organism evidence="7 8">
    <name type="scientific">Alistipes timonensis JC136</name>
    <dbReference type="NCBI Taxonomy" id="1033731"/>
    <lineage>
        <taxon>Bacteria</taxon>
        <taxon>Pseudomonadati</taxon>
        <taxon>Bacteroidota</taxon>
        <taxon>Bacteroidia</taxon>
        <taxon>Bacteroidales</taxon>
        <taxon>Rikenellaceae</taxon>
        <taxon>Alistipes</taxon>
    </lineage>
</organism>
<evidence type="ECO:0000256" key="2">
    <source>
        <dbReference type="ARBA" id="ARBA00022963"/>
    </source>
</evidence>
<feature type="short sequence motif" description="DGA/G" evidence="4">
    <location>
        <begin position="211"/>
        <end position="213"/>
    </location>
</feature>
<dbReference type="CDD" id="cd07205">
    <property type="entry name" value="Pat_PNPLA6_PNPLA7_NTE1_like"/>
    <property type="match status" value="1"/>
</dbReference>
<evidence type="ECO:0000256" key="4">
    <source>
        <dbReference type="PROSITE-ProRule" id="PRU01161"/>
    </source>
</evidence>
<dbReference type="RefSeq" id="WP_010261811.1">
    <property type="nucleotide sequence ID" value="NZ_CAEG01000010.1"/>
</dbReference>
<evidence type="ECO:0000256" key="3">
    <source>
        <dbReference type="ARBA" id="ARBA00023098"/>
    </source>
</evidence>
<accession>A0A1H4B7A3</accession>
<evidence type="ECO:0000259" key="6">
    <source>
        <dbReference type="PROSITE" id="PS51635"/>
    </source>
</evidence>
<feature type="domain" description="PNPLA" evidence="6">
    <location>
        <begin position="26"/>
        <end position="224"/>
    </location>
</feature>
<dbReference type="PANTHER" id="PTHR14226">
    <property type="entry name" value="NEUROPATHY TARGET ESTERASE/SWISS CHEESE D.MELANOGASTER"/>
    <property type="match status" value="1"/>
</dbReference>
<dbReference type="InterPro" id="IPR016035">
    <property type="entry name" value="Acyl_Trfase/lysoPLipase"/>
</dbReference>
<protein>
    <submittedName>
        <fullName evidence="7">NTE family protein</fullName>
    </submittedName>
</protein>
<feature type="short sequence motif" description="GXGXXG" evidence="4">
    <location>
        <begin position="30"/>
        <end position="35"/>
    </location>
</feature>
<dbReference type="SUPFAM" id="SSF52151">
    <property type="entry name" value="FabD/lysophospholipase-like"/>
    <property type="match status" value="1"/>
</dbReference>
<evidence type="ECO:0000313" key="7">
    <source>
        <dbReference type="EMBL" id="SEA44135.1"/>
    </source>
</evidence>
<keyword evidence="5" id="KW-0732">Signal</keyword>
<feature type="signal peptide" evidence="5">
    <location>
        <begin position="1"/>
        <end position="21"/>
    </location>
</feature>
<dbReference type="InterPro" id="IPR002641">
    <property type="entry name" value="PNPLA_dom"/>
</dbReference>
<feature type="chain" id="PRO_5010360780" evidence="5">
    <location>
        <begin position="22"/>
        <end position="765"/>
    </location>
</feature>
<dbReference type="PANTHER" id="PTHR14226:SF29">
    <property type="entry name" value="NEUROPATHY TARGET ESTERASE SWS"/>
    <property type="match status" value="1"/>
</dbReference>
<feature type="short sequence motif" description="GXSXG" evidence="4">
    <location>
        <begin position="57"/>
        <end position="61"/>
    </location>
</feature>
<keyword evidence="2 4" id="KW-0442">Lipid degradation</keyword>
<dbReference type="Pfam" id="PF01734">
    <property type="entry name" value="Patatin"/>
    <property type="match status" value="1"/>
</dbReference>
<gene>
    <name evidence="7" type="ORF">SAMN05444145_103265</name>
</gene>
<dbReference type="EMBL" id="FNRI01000003">
    <property type="protein sequence ID" value="SEA44135.1"/>
    <property type="molecule type" value="Genomic_DNA"/>
</dbReference>
<keyword evidence="3 4" id="KW-0443">Lipid metabolism</keyword>
<dbReference type="GO" id="GO:0016787">
    <property type="term" value="F:hydrolase activity"/>
    <property type="evidence" value="ECO:0007669"/>
    <property type="project" value="UniProtKB-UniRule"/>
</dbReference>
<feature type="active site" description="Proton acceptor" evidence="4">
    <location>
        <position position="211"/>
    </location>
</feature>
<dbReference type="STRING" id="1033731.SAMN05444145_103265"/>
<dbReference type="Gene3D" id="3.40.1090.10">
    <property type="entry name" value="Cytosolic phospholipase A2 catalytic domain"/>
    <property type="match status" value="2"/>
</dbReference>
<evidence type="ECO:0000256" key="5">
    <source>
        <dbReference type="SAM" id="SignalP"/>
    </source>
</evidence>
<feature type="active site" description="Nucleophile" evidence="4">
    <location>
        <position position="59"/>
    </location>
</feature>
<name>A0A1H4B7A3_9BACT</name>
<dbReference type="PROSITE" id="PS51635">
    <property type="entry name" value="PNPLA"/>
    <property type="match status" value="1"/>
</dbReference>
<dbReference type="OrthoDB" id="9770965at2"/>
<dbReference type="AlphaFoldDB" id="A0A1H4B7A3"/>
<evidence type="ECO:0000313" key="8">
    <source>
        <dbReference type="Proteomes" id="UP000183253"/>
    </source>
</evidence>
<sequence>MLRKIASFVLTLLLAALPVSAQKVGVVMSGGGAKGLYHIGVLEALEQNGVPVDYVAGTSMGSIIAAMYAAGYSPAEMRAIVSSGVVRDWVAGRIDPNRYMAYYRQLGNNPGFLSMRIDIEGPAGKRLRAPRNLISSTQIDMALTELFAPATAAAGGDFDRLMVPFLCVASDMNSRGPVVMRRGDLSEAVRSSMSIPLVFKPMVKDSMLLYDGGIYDNFPWKPLDRDFRPDVIVGSICTEGNTPPSERNNIMDQAFMLAMHETDYTLPEDRSVTIRRAVDVNMLDFDQAEAIMDAGYEDAMAAMPQLLEKIGERRDSAYYAERREAFRKRCPPLVFNDYKLEGLKSAQREYIRDFVQVDRRTPGIQRPMGFEELKDNLYEVLAGGEFTMGFPVVRYDSVRKGYSFEARFGTRPNFKVTIGGNISSTAFNQAYIGINHHWIGRVSQQLGADLYLGPIYTWGAVGGRTDFYAWKPIFLDYSYNFAVRNFRHGYFGNVTKVRNAEQVKNSESFFSTAVGMPLTHRSVLTLRANAGHVNYRYDSDVLFADDTDHSRFSFFGLRAGIARNTLDKFLYPRRGSDLQFSAIFVTGRDKYQPYDSGRFISRETRQWFGGRFTWDKFFDVPGVSWFSFGFNVDAVLTNHPTFRTESATLMSMPDYAPVSHMRMIYMPDYRARRFVAGGLMPTFDLMPNFFFRTGFYAMYRDKRGFNPLGEPDRRWHYVAEASFVYHTPIGPVSLALTKYEVQNWKNMYLTFNFGYAIFAPKGTFY</sequence>
<evidence type="ECO:0000256" key="1">
    <source>
        <dbReference type="ARBA" id="ARBA00022801"/>
    </source>
</evidence>
<proteinExistence type="predicted"/>
<dbReference type="InterPro" id="IPR050301">
    <property type="entry name" value="NTE"/>
</dbReference>
<keyword evidence="8" id="KW-1185">Reference proteome</keyword>
<dbReference type="Proteomes" id="UP000183253">
    <property type="component" value="Unassembled WGS sequence"/>
</dbReference>
<keyword evidence="1 4" id="KW-0378">Hydrolase</keyword>
<dbReference type="GO" id="GO:0016042">
    <property type="term" value="P:lipid catabolic process"/>
    <property type="evidence" value="ECO:0007669"/>
    <property type="project" value="UniProtKB-UniRule"/>
</dbReference>
<reference evidence="7 8" key="1">
    <citation type="submission" date="2016-10" db="EMBL/GenBank/DDBJ databases">
        <authorList>
            <person name="de Groot N.N."/>
        </authorList>
    </citation>
    <scope>NUCLEOTIDE SEQUENCE [LARGE SCALE GENOMIC DNA]</scope>
    <source>
        <strain evidence="7 8">DSM 25383</strain>
    </source>
</reference>